<evidence type="ECO:0000313" key="3">
    <source>
        <dbReference type="Proteomes" id="UP001390339"/>
    </source>
</evidence>
<organism evidence="2 3">
    <name type="scientific">Apiospora arundinis</name>
    <dbReference type="NCBI Taxonomy" id="335852"/>
    <lineage>
        <taxon>Eukaryota</taxon>
        <taxon>Fungi</taxon>
        <taxon>Dikarya</taxon>
        <taxon>Ascomycota</taxon>
        <taxon>Pezizomycotina</taxon>
        <taxon>Sordariomycetes</taxon>
        <taxon>Xylariomycetidae</taxon>
        <taxon>Amphisphaeriales</taxon>
        <taxon>Apiosporaceae</taxon>
        <taxon>Apiospora</taxon>
    </lineage>
</organism>
<dbReference type="Proteomes" id="UP001390339">
    <property type="component" value="Unassembled WGS sequence"/>
</dbReference>
<keyword evidence="3" id="KW-1185">Reference proteome</keyword>
<accession>A0ABR2I484</accession>
<protein>
    <submittedName>
        <fullName evidence="2">Dimethlysulfonioproprionate lyase DddW</fullName>
    </submittedName>
</protein>
<gene>
    <name evidence="2" type="ORF">PGQ11_013125</name>
</gene>
<reference evidence="2 3" key="1">
    <citation type="journal article" date="2024" name="IMA Fungus">
        <title>Apiospora arundinis, a panoply of carbohydrate-active enzymes and secondary metabolites.</title>
        <authorList>
            <person name="Sorensen T."/>
            <person name="Petersen C."/>
            <person name="Muurmann A.T."/>
            <person name="Christiansen J.V."/>
            <person name="Brundto M.L."/>
            <person name="Overgaard C.K."/>
            <person name="Boysen A.T."/>
            <person name="Wollenberg R.D."/>
            <person name="Larsen T.O."/>
            <person name="Sorensen J.L."/>
            <person name="Nielsen K.L."/>
            <person name="Sondergaard T.E."/>
        </authorList>
    </citation>
    <scope>NUCLEOTIDE SEQUENCE [LARGE SCALE GENOMIC DNA]</scope>
    <source>
        <strain evidence="2 3">AAU 773</strain>
    </source>
</reference>
<evidence type="ECO:0000256" key="1">
    <source>
        <dbReference type="SAM" id="MobiDB-lite"/>
    </source>
</evidence>
<dbReference type="GO" id="GO:0016829">
    <property type="term" value="F:lyase activity"/>
    <property type="evidence" value="ECO:0007669"/>
    <property type="project" value="UniProtKB-KW"/>
</dbReference>
<comment type="caution">
    <text evidence="2">The sequence shown here is derived from an EMBL/GenBank/DDBJ whole genome shotgun (WGS) entry which is preliminary data.</text>
</comment>
<dbReference type="EMBL" id="JAPCWZ010000007">
    <property type="protein sequence ID" value="KAK8857213.1"/>
    <property type="molecule type" value="Genomic_DNA"/>
</dbReference>
<keyword evidence="2" id="KW-0456">Lyase</keyword>
<proteinExistence type="predicted"/>
<feature type="region of interest" description="Disordered" evidence="1">
    <location>
        <begin position="286"/>
        <end position="322"/>
    </location>
</feature>
<evidence type="ECO:0000313" key="2">
    <source>
        <dbReference type="EMBL" id="KAK8857213.1"/>
    </source>
</evidence>
<name>A0ABR2I484_9PEZI</name>
<sequence>MGGPGSHLIHYLSKEHRTDSDHWNMACAAWITQAQLRDKAKDQGHTLLEGHFPAQNDLKLTYSTELMNNYAQGKIVAPRSKLETLQTLQSGHSHALLFAMDSSFTAVVPILEVVERFPTYINTVDGGNIIFASGGERLFKLAQSSATGTKVWRVQDIALAVPLAEKALVFSSYTTTLHVSDLQDLPAEDGVELEISADALAPFYINGLYYLMGPKPARVLTNSAGLVNVVEAAAGLNATVLTVFIRHEPTSNITNPMQKAFDKLAALGSETALRAALIAVSTTAGGMAGADPKHKPRRALGQRGGPEEYRRQNGGPSQGVGRGEAALLYGPGAIELHLSSGLARHRLFGIPRGRGLLGLHRRRGGRPPPVAENRGRGVFEFTQDAATTTWHFIAKIAGKVYRAVLGTVEAIVGAIEWVFEQIKTGIETLIHLMTLCLRHQMDQLGAAKTAFDGQVGEVLQSHGYVMLGMYSDLKSLAPKITQMSVTEILKAFGALLADGMLISTQAVLDALLDTLVSIGTPSWTSPAKLRPASATS</sequence>